<evidence type="ECO:0000256" key="7">
    <source>
        <dbReference type="ARBA" id="ARBA00023316"/>
    </source>
</evidence>
<reference evidence="14" key="1">
    <citation type="submission" date="2017-05" db="EMBL/GenBank/DDBJ databases">
        <title>Dechlorination kinetics govern the competition between two new strains of the genus Sulfurospirillum.</title>
        <authorList>
            <person name="Buttet G.F."/>
            <person name="Murray A.M."/>
            <person name="Goris T."/>
            <person name="Burion M."/>
            <person name="Lin B."/>
            <person name="Rolle M."/>
            <person name="Maillard J."/>
        </authorList>
    </citation>
    <scope>NUCLEOTIDE SEQUENCE [LARGE SCALE GENOMIC DNA]</scope>
    <source>
        <strain evidence="14">SL2-1</strain>
    </source>
</reference>
<dbReference type="PANTHER" id="PTHR16631">
    <property type="entry name" value="GLUCAN 1,3-BETA-GLUCOSIDASE"/>
    <property type="match status" value="1"/>
</dbReference>
<feature type="transmembrane region" description="Helical" evidence="12">
    <location>
        <begin position="534"/>
        <end position="552"/>
    </location>
</feature>
<keyword evidence="7" id="KW-0961">Cell wall biogenesis/degradation</keyword>
<protein>
    <recommendedName>
        <fullName evidence="11">Endo-1,3-beta-glucanase btgC</fullName>
    </recommendedName>
    <alternativeName>
        <fullName evidence="10">Laminarinase btgC</fullName>
    </alternativeName>
</protein>
<evidence type="ECO:0000256" key="4">
    <source>
        <dbReference type="ARBA" id="ARBA00023136"/>
    </source>
</evidence>
<dbReference type="GO" id="GO:0005886">
    <property type="term" value="C:plasma membrane"/>
    <property type="evidence" value="ECO:0007669"/>
    <property type="project" value="UniProtKB-SubCell"/>
</dbReference>
<dbReference type="Gene3D" id="3.20.20.80">
    <property type="entry name" value="Glycosidases"/>
    <property type="match status" value="1"/>
</dbReference>
<dbReference type="Proteomes" id="UP000196005">
    <property type="component" value="Chromosome"/>
</dbReference>
<keyword evidence="12" id="KW-0812">Transmembrane</keyword>
<evidence type="ECO:0000256" key="2">
    <source>
        <dbReference type="ARBA" id="ARBA00022475"/>
    </source>
</evidence>
<dbReference type="RefSeq" id="WP_087439071.1">
    <property type="nucleotide sequence ID" value="NZ_CP021416.1"/>
</dbReference>
<name>A0A1Y0HQ21_9BACT</name>
<dbReference type="GO" id="GO:0016787">
    <property type="term" value="F:hydrolase activity"/>
    <property type="evidence" value="ECO:0007669"/>
    <property type="project" value="UniProtKB-KW"/>
</dbReference>
<dbReference type="GO" id="GO:0071555">
    <property type="term" value="P:cell wall organization"/>
    <property type="evidence" value="ECO:0007669"/>
    <property type="project" value="UniProtKB-KW"/>
</dbReference>
<evidence type="ECO:0000256" key="3">
    <source>
        <dbReference type="ARBA" id="ARBA00022801"/>
    </source>
</evidence>
<dbReference type="AlphaFoldDB" id="A0A1Y0HQ21"/>
<keyword evidence="8" id="KW-0624">Polysaccharide degradation</keyword>
<dbReference type="KEGG" id="suls:Sdiek1_2134"/>
<dbReference type="OrthoDB" id="5352625at2"/>
<evidence type="ECO:0000313" key="14">
    <source>
        <dbReference type="Proteomes" id="UP000196005"/>
    </source>
</evidence>
<evidence type="ECO:0000256" key="8">
    <source>
        <dbReference type="ARBA" id="ARBA00023326"/>
    </source>
</evidence>
<feature type="transmembrane region" description="Helical" evidence="12">
    <location>
        <begin position="510"/>
        <end position="527"/>
    </location>
</feature>
<keyword evidence="12" id="KW-1133">Transmembrane helix</keyword>
<evidence type="ECO:0000256" key="9">
    <source>
        <dbReference type="ARBA" id="ARBA00037649"/>
    </source>
</evidence>
<feature type="transmembrane region" description="Helical" evidence="12">
    <location>
        <begin position="456"/>
        <end position="476"/>
    </location>
</feature>
<feature type="transmembrane region" description="Helical" evidence="12">
    <location>
        <begin position="350"/>
        <end position="373"/>
    </location>
</feature>
<feature type="transmembrane region" description="Helical" evidence="12">
    <location>
        <begin position="7"/>
        <end position="27"/>
    </location>
</feature>
<keyword evidence="3" id="KW-0378">Hydrolase</keyword>
<dbReference type="InterPro" id="IPR050732">
    <property type="entry name" value="Beta-glucan_modifiers"/>
</dbReference>
<comment type="subcellular location">
    <subcellularLocation>
        <location evidence="1">Cell membrane</location>
    </subcellularLocation>
</comment>
<evidence type="ECO:0000256" key="11">
    <source>
        <dbReference type="ARBA" id="ARBA00043078"/>
    </source>
</evidence>
<keyword evidence="6" id="KW-0119">Carbohydrate metabolism</keyword>
<sequence>MNHTFKMILFYIAMFVSLGLFWFWMALPSSNLITLDPNVKLQCLSYAPFGKDESPMNIAKGFRPSTEQMDKDLAHLATITSCIRSYSSVGLEELPEIARKHGLKMWLGAWVSSDAALTRKEIDTTIRLAKENKDIIETVVVGNEALLRNDVSASQLVGYIQEVKQALPDMVITYADVWEFWNKHPEIAPAVDRVTIHILPYWEDKPISVDKALLHVKNIRELMQQKIPDKEIVIGETGWPSEGRMREGAYPSAVNQALFTRGFVKMAEENGWKYNFIEAFDQPWKRMSEGAVGGFWGLFDANRADKHILHGFVSNFPNALWLFIASCTLSLVGLIWLWGLPRCSCKKAPYWFATLFGGSVALTWQANAYWIVSRNNLEYAWAILCLSIAFLLWLKLVRFLIDEEIEMRGSMARFMSVITLSEPKSEMFWEDALHLLSVSVVLVMALALAFDGRYLNFELGTLGIIATVYAVVYFATERKELNGLMEKVSGLTLFICALVVLLHESARNDFALNWVVFVLVFGSTLWLSPSKLCGITKSFLILIVSALLLVAMKEGVYVNESWVDVCAADPMLPMCQFRALLGKVVYLNYVGLSGIVVAIFSVFSGSYVLGMIAIIMGLFCLLTFNGFLGALIVVLGWWIVGYRLNDQCTL</sequence>
<evidence type="ECO:0000256" key="1">
    <source>
        <dbReference type="ARBA" id="ARBA00004236"/>
    </source>
</evidence>
<feature type="transmembrane region" description="Helical" evidence="12">
    <location>
        <begin position="379"/>
        <end position="401"/>
    </location>
</feature>
<dbReference type="PANTHER" id="PTHR16631:SF17">
    <property type="entry name" value="GLUCAN ENDO-1,3-BETA-GLUCOSIDASE BTGC"/>
    <property type="match status" value="1"/>
</dbReference>
<keyword evidence="14" id="KW-1185">Reference proteome</keyword>
<organism evidence="13 14">
    <name type="scientific">Sulfurospirillum diekertiae</name>
    <dbReference type="NCBI Taxonomy" id="1854492"/>
    <lineage>
        <taxon>Bacteria</taxon>
        <taxon>Pseudomonadati</taxon>
        <taxon>Campylobacterota</taxon>
        <taxon>Epsilonproteobacteria</taxon>
        <taxon>Campylobacterales</taxon>
        <taxon>Sulfurospirillaceae</taxon>
        <taxon>Sulfurospirillum</taxon>
    </lineage>
</organism>
<keyword evidence="4 12" id="KW-0472">Membrane</keyword>
<evidence type="ECO:0000256" key="5">
    <source>
        <dbReference type="ARBA" id="ARBA00023180"/>
    </source>
</evidence>
<feature type="transmembrane region" description="Helical" evidence="12">
    <location>
        <begin position="586"/>
        <end position="609"/>
    </location>
</feature>
<feature type="transmembrane region" description="Helical" evidence="12">
    <location>
        <begin position="432"/>
        <end position="450"/>
    </location>
</feature>
<dbReference type="SUPFAM" id="SSF51445">
    <property type="entry name" value="(Trans)glycosidases"/>
    <property type="match status" value="1"/>
</dbReference>
<feature type="transmembrane region" description="Helical" evidence="12">
    <location>
        <begin position="616"/>
        <end position="640"/>
    </location>
</feature>
<comment type="function">
    <text evidence="9">Glucanases play a role in cell expansion during growth, in cell-cell fusion during mating, and in spore release during sporulation. This enzyme may be involved in beta-glucan degradation. Active on laminarin and lichenan.</text>
</comment>
<feature type="transmembrane region" description="Helical" evidence="12">
    <location>
        <begin position="488"/>
        <end position="504"/>
    </location>
</feature>
<dbReference type="EMBL" id="CP021416">
    <property type="protein sequence ID" value="ARU49293.1"/>
    <property type="molecule type" value="Genomic_DNA"/>
</dbReference>
<dbReference type="InterPro" id="IPR017853">
    <property type="entry name" value="GH"/>
</dbReference>
<feature type="transmembrane region" description="Helical" evidence="12">
    <location>
        <begin position="319"/>
        <end position="338"/>
    </location>
</feature>
<gene>
    <name evidence="13" type="ORF">Sdiek1_2134</name>
</gene>
<evidence type="ECO:0000256" key="10">
    <source>
        <dbReference type="ARBA" id="ARBA00042373"/>
    </source>
</evidence>
<dbReference type="GO" id="GO:0000272">
    <property type="term" value="P:polysaccharide catabolic process"/>
    <property type="evidence" value="ECO:0007669"/>
    <property type="project" value="UniProtKB-KW"/>
</dbReference>
<evidence type="ECO:0000313" key="13">
    <source>
        <dbReference type="EMBL" id="ARU49293.1"/>
    </source>
</evidence>
<evidence type="ECO:0000256" key="12">
    <source>
        <dbReference type="SAM" id="Phobius"/>
    </source>
</evidence>
<proteinExistence type="predicted"/>
<keyword evidence="2" id="KW-1003">Cell membrane</keyword>
<evidence type="ECO:0000256" key="6">
    <source>
        <dbReference type="ARBA" id="ARBA00023277"/>
    </source>
</evidence>
<keyword evidence="5" id="KW-0325">Glycoprotein</keyword>
<accession>A0A1Y0HQ21</accession>